<protein>
    <submittedName>
        <fullName evidence="1">Uncharacterized protein</fullName>
    </submittedName>
</protein>
<reference evidence="1" key="1">
    <citation type="submission" date="2022-07" db="EMBL/GenBank/DDBJ databases">
        <title>Phylogenomic reconstructions and comparative analyses of Kickxellomycotina fungi.</title>
        <authorList>
            <person name="Reynolds N.K."/>
            <person name="Stajich J.E."/>
            <person name="Barry K."/>
            <person name="Grigoriev I.V."/>
            <person name="Crous P."/>
            <person name="Smith M.E."/>
        </authorList>
    </citation>
    <scope>NUCLEOTIDE SEQUENCE</scope>
    <source>
        <strain evidence="1">NRRL 5244</strain>
    </source>
</reference>
<organism evidence="1 2">
    <name type="scientific">Linderina macrospora</name>
    <dbReference type="NCBI Taxonomy" id="4868"/>
    <lineage>
        <taxon>Eukaryota</taxon>
        <taxon>Fungi</taxon>
        <taxon>Fungi incertae sedis</taxon>
        <taxon>Zoopagomycota</taxon>
        <taxon>Kickxellomycotina</taxon>
        <taxon>Kickxellomycetes</taxon>
        <taxon>Kickxellales</taxon>
        <taxon>Kickxellaceae</taxon>
        <taxon>Linderina</taxon>
    </lineage>
</organism>
<evidence type="ECO:0000313" key="2">
    <source>
        <dbReference type="Proteomes" id="UP001150603"/>
    </source>
</evidence>
<feature type="non-terminal residue" evidence="1">
    <location>
        <position position="428"/>
    </location>
</feature>
<dbReference type="Proteomes" id="UP001150603">
    <property type="component" value="Unassembled WGS sequence"/>
</dbReference>
<accession>A0ACC1J3T0</accession>
<sequence length="428" mass="46673">MKAASDGKFDFTAVQEVWLSWADTKAADACLVAALRNQTLRPYLQPASLYTQTTAKCSCNTKAQKERRLTLADAFMQQMLYGCTQDNCTQAFCLSNIKFARRHIAQAAAKVLAMELATRAMENSAIKEYQPHEEAVIRNTAKAGQRNEEDTHGMSFASVLIQNLRALLGTHEEEQHGGGHETDIANTEFSGTRPEALSSPQHALPPPVVVNANPVAKSAVAANATDTLQQVLRPRSTPMEGLLPAELLACDRAGDPHMIVPKLDRKSAPAVASVGGKLLQNTLEVVLASPKLLSQCFVSEKDSLATDTESALRFTSVFEQQPSCELVRTVYRALDVCVSKIERRMPVGKDIVGPTGRALALATLFLAAVGRQRQSLHGYQYKLQALNVCLSHALTKLIFPQRCGSAFVADNRVRAEWTEWCARAPATV</sequence>
<dbReference type="EMBL" id="JANBPW010003924">
    <property type="protein sequence ID" value="KAJ1936327.1"/>
    <property type="molecule type" value="Genomic_DNA"/>
</dbReference>
<evidence type="ECO:0000313" key="1">
    <source>
        <dbReference type="EMBL" id="KAJ1936327.1"/>
    </source>
</evidence>
<gene>
    <name evidence="1" type="ORF">FBU59_005090</name>
</gene>
<proteinExistence type="predicted"/>
<keyword evidence="2" id="KW-1185">Reference proteome</keyword>
<name>A0ACC1J3T0_9FUNG</name>
<comment type="caution">
    <text evidence="1">The sequence shown here is derived from an EMBL/GenBank/DDBJ whole genome shotgun (WGS) entry which is preliminary data.</text>
</comment>